<keyword evidence="1" id="KW-0812">Transmembrane</keyword>
<dbReference type="Gene3D" id="3.30.70.100">
    <property type="match status" value="2"/>
</dbReference>
<dbReference type="InterPro" id="IPR014910">
    <property type="entry name" value="YdhR"/>
</dbReference>
<dbReference type="RefSeq" id="WP_127764218.1">
    <property type="nucleotide sequence ID" value="NZ_SADE01000001.1"/>
</dbReference>
<dbReference type="SUPFAM" id="SSF54909">
    <property type="entry name" value="Dimeric alpha+beta barrel"/>
    <property type="match status" value="2"/>
</dbReference>
<dbReference type="PROSITE" id="PS51318">
    <property type="entry name" value="TAT"/>
    <property type="match status" value="1"/>
</dbReference>
<evidence type="ECO:0000256" key="1">
    <source>
        <dbReference type="SAM" id="Phobius"/>
    </source>
</evidence>
<name>A0A3S2Y580_9PROT</name>
<dbReference type="InterPro" id="IPR011008">
    <property type="entry name" value="Dimeric_a/b-barrel"/>
</dbReference>
<dbReference type="Proteomes" id="UP000287447">
    <property type="component" value="Unassembled WGS sequence"/>
</dbReference>
<dbReference type="InterPro" id="IPR006311">
    <property type="entry name" value="TAT_signal"/>
</dbReference>
<keyword evidence="1" id="KW-1133">Transmembrane helix</keyword>
<evidence type="ECO:0000313" key="2">
    <source>
        <dbReference type="EMBL" id="RVU38847.1"/>
    </source>
</evidence>
<keyword evidence="3" id="KW-1185">Reference proteome</keyword>
<sequence>MTEDDENAAFRERTLMPRRRFLATSAALAGTILTPALLKAKENSMSPKAFVYTEVAISVPFDQAPWKKINEDIKKQPGFLNKTWLQGHATQSLGGIYAFDSLENATKFVTGYFPSEPRSFGVAHNTRVFDAEVVRAASEDMGSVHYGAAPAQKPAAFVYTELQISKPFEGFSWQARNAELKAVPGLQNKLWLSGHGTHSLGGFDAFASLDEAIDYAINAFPETAAKLGTAFYTRIFDASITEEASRAMNSPFYG</sequence>
<proteinExistence type="predicted"/>
<keyword evidence="1" id="KW-0472">Membrane</keyword>
<feature type="transmembrane region" description="Helical" evidence="1">
    <location>
        <begin position="21"/>
        <end position="38"/>
    </location>
</feature>
<dbReference type="EMBL" id="SADE01000001">
    <property type="protein sequence ID" value="RVU38847.1"/>
    <property type="molecule type" value="Genomic_DNA"/>
</dbReference>
<dbReference type="AlphaFoldDB" id="A0A3S2Y580"/>
<dbReference type="Pfam" id="PF08803">
    <property type="entry name" value="ydhR"/>
    <property type="match status" value="1"/>
</dbReference>
<reference evidence="3" key="1">
    <citation type="submission" date="2019-01" db="EMBL/GenBank/DDBJ databases">
        <title>Gri0909 isolated from a small marine red alga.</title>
        <authorList>
            <person name="Kim J."/>
            <person name="Jeong S.E."/>
            <person name="Jeon C.O."/>
        </authorList>
    </citation>
    <scope>NUCLEOTIDE SEQUENCE [LARGE SCALE GENOMIC DNA]</scope>
    <source>
        <strain evidence="3">Gri0909</strain>
    </source>
</reference>
<organism evidence="2 3">
    <name type="scientific">Hwanghaeella grinnelliae</name>
    <dbReference type="NCBI Taxonomy" id="2500179"/>
    <lineage>
        <taxon>Bacteria</taxon>
        <taxon>Pseudomonadati</taxon>
        <taxon>Pseudomonadota</taxon>
        <taxon>Alphaproteobacteria</taxon>
        <taxon>Rhodospirillales</taxon>
        <taxon>Rhodospirillaceae</taxon>
        <taxon>Hwanghaeella</taxon>
    </lineage>
</organism>
<evidence type="ECO:0008006" key="4">
    <source>
        <dbReference type="Google" id="ProtNLM"/>
    </source>
</evidence>
<evidence type="ECO:0000313" key="3">
    <source>
        <dbReference type="Proteomes" id="UP000287447"/>
    </source>
</evidence>
<protein>
    <recommendedName>
        <fullName evidence="4">Monooxygenase</fullName>
    </recommendedName>
</protein>
<accession>A0A3S2Y580</accession>
<comment type="caution">
    <text evidence="2">The sequence shown here is derived from an EMBL/GenBank/DDBJ whole genome shotgun (WGS) entry which is preliminary data.</text>
</comment>
<dbReference type="OrthoDB" id="1440627at2"/>
<gene>
    <name evidence="2" type="ORF">EOI86_06165</name>
</gene>